<dbReference type="PANTHER" id="PTHR42792:SF2">
    <property type="entry name" value="FLAGELLIN"/>
    <property type="match status" value="1"/>
</dbReference>
<dbReference type="Gene3D" id="1.20.1330.10">
    <property type="entry name" value="f41 fragment of flagellin, N-terminal domain"/>
    <property type="match status" value="1"/>
</dbReference>
<organism evidence="5 6">
    <name type="scientific">Peptoclostridium acidaminophilum DSM 3953</name>
    <dbReference type="NCBI Taxonomy" id="1286171"/>
    <lineage>
        <taxon>Bacteria</taxon>
        <taxon>Bacillati</taxon>
        <taxon>Bacillota</taxon>
        <taxon>Clostridia</taxon>
        <taxon>Peptostreptococcales</taxon>
        <taxon>Peptoclostridiaceae</taxon>
        <taxon>Peptoclostridium</taxon>
    </lineage>
</organism>
<keyword evidence="3" id="KW-0975">Bacterial flagellum</keyword>
<dbReference type="SUPFAM" id="SSF64518">
    <property type="entry name" value="Phase 1 flagellin"/>
    <property type="match status" value="1"/>
</dbReference>
<accession>W8T1P2</accession>
<evidence type="ECO:0000313" key="6">
    <source>
        <dbReference type="Proteomes" id="UP000019591"/>
    </source>
</evidence>
<comment type="similarity">
    <text evidence="2">Belongs to the bacterial flagellin family.</text>
</comment>
<dbReference type="Pfam" id="PF00700">
    <property type="entry name" value="Flagellin_C"/>
    <property type="match status" value="1"/>
</dbReference>
<evidence type="ECO:0000256" key="1">
    <source>
        <dbReference type="ARBA" id="ARBA00004365"/>
    </source>
</evidence>
<dbReference type="HOGENOM" id="CLU_1945521_0_0_9"/>
<dbReference type="AlphaFoldDB" id="W8T1P2"/>
<dbReference type="InterPro" id="IPR001492">
    <property type="entry name" value="Flagellin"/>
</dbReference>
<reference evidence="5 6" key="1">
    <citation type="journal article" date="2014" name="Genome Announc.">
        <title>Complete Genome Sequence of Amino Acid-Utilizing Eubacterium acidaminophilum al-2 (DSM 3953).</title>
        <authorList>
            <person name="Poehlein A."/>
            <person name="Andreesen J.R."/>
            <person name="Daniel R."/>
        </authorList>
    </citation>
    <scope>NUCLEOTIDE SEQUENCE [LARGE SCALE GENOMIC DNA]</scope>
    <source>
        <strain evidence="5 6">DSM 3953</strain>
    </source>
</reference>
<dbReference type="GO" id="GO:0005198">
    <property type="term" value="F:structural molecule activity"/>
    <property type="evidence" value="ECO:0007669"/>
    <property type="project" value="InterPro"/>
</dbReference>
<sequence length="129" mass="14220">MKWAGARHQVKKLFKNQSFGTDFFCGTDFFFAVIGEHIGSESSVEIDEAMAKVSSKRSEFGAYFNTLEHIGNNVGNYQINLTNAQSIIESADIAKAIAELEKNKVLLQASQSMIARSNEVGEGILELLK</sequence>
<gene>
    <name evidence="5" type="ORF">EAL2_c03260</name>
</gene>
<dbReference type="eggNOG" id="COG1344">
    <property type="taxonomic scope" value="Bacteria"/>
</dbReference>
<dbReference type="KEGG" id="eac:EAL2_c03260"/>
<dbReference type="RefSeq" id="WP_025434671.1">
    <property type="nucleotide sequence ID" value="NZ_CP007452.1"/>
</dbReference>
<dbReference type="Proteomes" id="UP000019591">
    <property type="component" value="Chromosome"/>
</dbReference>
<dbReference type="InterPro" id="IPR046358">
    <property type="entry name" value="Flagellin_C"/>
</dbReference>
<dbReference type="PANTHER" id="PTHR42792">
    <property type="entry name" value="FLAGELLIN"/>
    <property type="match status" value="1"/>
</dbReference>
<dbReference type="EMBL" id="CP007452">
    <property type="protein sequence ID" value="AHM55629.1"/>
    <property type="molecule type" value="Genomic_DNA"/>
</dbReference>
<dbReference type="STRING" id="1286171.EAL2_c03260"/>
<protein>
    <recommendedName>
        <fullName evidence="4">Flagellin C-terminal domain-containing protein</fullName>
    </recommendedName>
</protein>
<keyword evidence="6" id="KW-1185">Reference proteome</keyword>
<evidence type="ECO:0000256" key="2">
    <source>
        <dbReference type="ARBA" id="ARBA00005709"/>
    </source>
</evidence>
<evidence type="ECO:0000256" key="3">
    <source>
        <dbReference type="ARBA" id="ARBA00023143"/>
    </source>
</evidence>
<comment type="subcellular location">
    <subcellularLocation>
        <location evidence="1">Bacterial flagellum</location>
    </subcellularLocation>
</comment>
<dbReference type="GO" id="GO:0009288">
    <property type="term" value="C:bacterial-type flagellum"/>
    <property type="evidence" value="ECO:0007669"/>
    <property type="project" value="UniProtKB-SubCell"/>
</dbReference>
<name>W8T1P2_PEPAC</name>
<proteinExistence type="inferred from homology"/>
<evidence type="ECO:0000313" key="5">
    <source>
        <dbReference type="EMBL" id="AHM55629.1"/>
    </source>
</evidence>
<evidence type="ECO:0000259" key="4">
    <source>
        <dbReference type="Pfam" id="PF00700"/>
    </source>
</evidence>
<dbReference type="PATRIC" id="fig|1286171.3.peg.266"/>
<feature type="domain" description="Flagellin C-terminal" evidence="4">
    <location>
        <begin position="46"/>
        <end position="128"/>
    </location>
</feature>